<dbReference type="SUPFAM" id="SSF81324">
    <property type="entry name" value="Voltage-gated potassium channels"/>
    <property type="match status" value="4"/>
</dbReference>
<evidence type="ECO:0000256" key="4">
    <source>
        <dbReference type="ARBA" id="ARBA00023136"/>
    </source>
</evidence>
<feature type="transmembrane region" description="Helical" evidence="6">
    <location>
        <begin position="545"/>
        <end position="568"/>
    </location>
</feature>
<feature type="transmembrane region" description="Helical" evidence="6">
    <location>
        <begin position="117"/>
        <end position="137"/>
    </location>
</feature>
<organism evidence="8 9">
    <name type="scientific">Bodo saltans</name>
    <name type="common">Flagellated protozoan</name>
    <dbReference type="NCBI Taxonomy" id="75058"/>
    <lineage>
        <taxon>Eukaryota</taxon>
        <taxon>Discoba</taxon>
        <taxon>Euglenozoa</taxon>
        <taxon>Kinetoplastea</taxon>
        <taxon>Metakinetoplastina</taxon>
        <taxon>Eubodonida</taxon>
        <taxon>Bodonidae</taxon>
        <taxon>Bodo</taxon>
    </lineage>
</organism>
<feature type="transmembrane region" description="Helical" evidence="6">
    <location>
        <begin position="825"/>
        <end position="847"/>
    </location>
</feature>
<feature type="compositionally biased region" description="Polar residues" evidence="5">
    <location>
        <begin position="1239"/>
        <end position="1266"/>
    </location>
</feature>
<feature type="transmembrane region" description="Helical" evidence="6">
    <location>
        <begin position="1465"/>
        <end position="1485"/>
    </location>
</feature>
<accession>A0A0S4JAM2</accession>
<feature type="transmembrane region" description="Helical" evidence="6">
    <location>
        <begin position="859"/>
        <end position="877"/>
    </location>
</feature>
<feature type="transmembrane region" description="Helical" evidence="6">
    <location>
        <begin position="513"/>
        <end position="533"/>
    </location>
</feature>
<feature type="region of interest" description="Disordered" evidence="5">
    <location>
        <begin position="1146"/>
        <end position="1171"/>
    </location>
</feature>
<feature type="region of interest" description="Disordered" evidence="5">
    <location>
        <begin position="2390"/>
        <end position="2413"/>
    </location>
</feature>
<feature type="transmembrane region" description="Helical" evidence="6">
    <location>
        <begin position="78"/>
        <end position="97"/>
    </location>
</feature>
<feature type="domain" description="Ion transport" evidence="7">
    <location>
        <begin position="1434"/>
        <end position="1698"/>
    </location>
</feature>
<feature type="region of interest" description="Disordered" evidence="5">
    <location>
        <begin position="657"/>
        <end position="738"/>
    </location>
</feature>
<name>A0A0S4JAM2_BODSA</name>
<keyword evidence="9" id="KW-1185">Reference proteome</keyword>
<feature type="transmembrane region" description="Helical" evidence="6">
    <location>
        <begin position="932"/>
        <end position="962"/>
    </location>
</feature>
<dbReference type="InterPro" id="IPR027359">
    <property type="entry name" value="Volt_channel_dom_sf"/>
</dbReference>
<evidence type="ECO:0000259" key="7">
    <source>
        <dbReference type="Pfam" id="PF00520"/>
    </source>
</evidence>
<dbReference type="InterPro" id="IPR043203">
    <property type="entry name" value="VGCC_Ca_Na"/>
</dbReference>
<sequence>MERMRSNAEEYEEPSIFADSISTMASTQPARTRRRRSTTLLAPWRLRARFYIFPADDRKMRRQEDATDYGQQSHRFDWFGTLSILVVLLNLVTLALYDPTGGANQSAELSATLSNLEYFFVAFFTLETILRIVCLGARPVFTKAWNLLDVCVVVSSALALVLQSVFPQLSSVSGLRAIRVLRPMRAFSRIPEIRVVINSMVKSLRYLADVGALYLLFVIAMGCAGIALFAGQLERRCVRNEYFLFDVVNSSEVQRAANASMAVARDCGARNVASWPPTTDSLNHSAAQNNVTAAAAAFQAWLDHDQLSATARRQMKQLEPLFLNSTLPSYLPIRANWEVISLLDPLLVLALVSGGYSKASFTCGAFVDSALHRLQRAAIVSSLWNATTATILANMTSNNAATERNVSTRCTIFNSSLEGVENITLHLLASLSHLTRKQRNIDVSDDHDVGVLPGGGVVTVVDDWTGGRSCDVSMTCDDGDDPMSVFYGVSCPYGYTCSAVSNPAFGFMSFDNIGFAILTVLTTVTTEPFPVLLSSVSSATTKFTGGVYGVVLIVVGSLFIVNLLVALISVEFEKCRTEEAVRRQQDAVLHAAMLPSSFTSEASPKNINSSVVVGNGAFRVHLDRNQGGGGGWALWNRMTEFRRERSQRNKVVSRFLKTKRKATASGSTPQATPNVSTLTQRAPNEKGEVSDPANTLTLSPPGGARPKAVLRVSFAGSRGDALRSPHINQEESEGTDGPHLFMLPPSFRHDNDDDHVSTIVNSEERHEQQTQQQQRLPHNNVRRRASVLDRITAAKASSTITTMDDISSVEWLRFHVHTRIVNTRAFYIITSMMMIIMLISMSIQFYGMPQDMSDALDVVNLYFTIFITVEITVRLVASDPVAFFSSGEQLTGMLVLVVSWIDVASTNFNLPVIRALRLVVAVKLLRYFPTLYGHLLIMVNSFRASLILVCVIALELFIFACLGMQVLGGRSCNTLPDSRFLGVVESGQLATTTDWLPWDNFFLPTNLQIPVAVGGLATFQDYAQLSLSTTTSIANNGSSWWDAMNGTFPLIPSLTAASLPQDSLLCTPMRLNFDTFGYAMLSSFSILASDNWNDLMAQSLTTYNDGVPFALVAGLFCLQYYAGVYVLLNLFIAILMSSTEKLFGDAAEGRDDDDTGGGSDSGDNIHNNSLSDDKNLGGKIAAGVKASRTSTSVSKGKDFLLEHDAGGGSDHDSGSGSSGGSGSESSGDDFLSIRKKPSILSTSMMRKSRQLKASQQKTSNNRSIFGGSTTSGASAVLAQSFAPAAMNLNDFFDGLSEKNVGGNVNASIHFDENDVQLAALDAREQQQGLISLAASLPQLSSPPKIMHSAPSHRGIEPPSPLSTLHQTAARVLKLQRRALIEHQQHQRKEMLHTPLPRPLRASSPFSSSHDNTVATRNSSIALVQQKLLHVLDHPVSNACMILVVLTSTIALALETITLPPDASTLVTLSIIDDVCSGVFILEFCLRVFGRGLRQTFLGKTPWNWLEALLVISNIVDLVLSHGFRNERNVAHIVRTLYVLRPLRILRRTAGIRIVARSLLGALRPLKDVVVVGFVVYVIAAIMGVQLFAGAMRSCSNSPRPILTEVDCIAAGYTWENTGFNFDNLGQALLSLFVVSSLEKWQDVLFAAMDSVDAGIAPQKDANPVAALYVLTFAVIGGFFFVSLFVSVLIRSYEREKSRLNRISLFLTEAQEQWLSTQRSVLASMPLSEFLSVPSNERHSLSRWSKIRAVMIQVSLHPAMHHVVSAAVVASMVGSAAQHYPRTDGFDTALNTVNTVVTAVYLAEAMIKLIAVHPELYFSSSWNRFDFLILLVSIADVALAYSSGTESVAGVSRALRLFRAARLLRLAQSSKRLSRIVAQFTHSLYGLMNVAAFLVLLVASYALATMWTFGALFKDGTVVTVYQNFDTFINAAMSLMQLLFGGDWSIMTACSRGASTINLNTDLVWEDTSICTDRIGNCGNEPLAIILFISYFILGRYVLLNIFIAVIVESFRGDERGSGSKHAGAITEGDIKAFVETWVTFDRDRRLYLATRDLVPMLQCLPSGHPFAPPPDRMRPPAYDAPPRQRRRYLVQHGFGMLMFLAPLGLEERHGCVEFFDVLTALLRHVTKCETVDALVEPARAQFERQFRFRLQCRVDPSTIAMAEATAARRRERAVGQERTAASEANRREVLVRYSAAFLADVWKGCASIRHELAKDRTKCHQRRSAALMEKEVTDLKVKSVAFLPKAITAEEKRQPEEPTTLLSRLRRDHLNWRANSQNRSRLAEDKDQLVELETLLLGDDALPSSSSPVTIDDAHFERDTAVAMMMMIPARKAITVSTLSGRGVVIEKPMLPPPLPAKGTASFLWTATNSTTDGPLQHAEQQYVQQQQNNNNHYHNQDGPQPPRNYYTRGGGTTASNNGVVDLWAYVDAVGNNNNHSAPAAALTALGFSTTTTTVRRPSSSSSLLFSTPTAAPPSHRMQGTSDTTRQLSNY</sequence>
<dbReference type="PANTHER" id="PTHR10037">
    <property type="entry name" value="VOLTAGE-GATED CATION CHANNEL CALCIUM AND SODIUM"/>
    <property type="match status" value="1"/>
</dbReference>
<evidence type="ECO:0000256" key="2">
    <source>
        <dbReference type="ARBA" id="ARBA00022692"/>
    </source>
</evidence>
<feature type="region of interest" description="Disordered" evidence="5">
    <location>
        <begin position="1385"/>
        <end position="1410"/>
    </location>
</feature>
<feature type="domain" description="Ion transport" evidence="7">
    <location>
        <begin position="78"/>
        <end position="578"/>
    </location>
</feature>
<dbReference type="Pfam" id="PF00520">
    <property type="entry name" value="Ion_trans"/>
    <property type="match status" value="4"/>
</dbReference>
<dbReference type="GO" id="GO:0005248">
    <property type="term" value="F:voltage-gated sodium channel activity"/>
    <property type="evidence" value="ECO:0007669"/>
    <property type="project" value="TreeGrafter"/>
</dbReference>
<feature type="transmembrane region" description="Helical" evidence="6">
    <location>
        <begin position="1568"/>
        <end position="1588"/>
    </location>
</feature>
<feature type="transmembrane region" description="Helical" evidence="6">
    <location>
        <begin position="1982"/>
        <end position="2007"/>
    </location>
</feature>
<keyword evidence="2 6" id="KW-0812">Transmembrane</keyword>
<dbReference type="VEuPathDB" id="TriTrypDB:BSAL_15360"/>
<dbReference type="Proteomes" id="UP000051952">
    <property type="component" value="Unassembled WGS sequence"/>
</dbReference>
<feature type="transmembrane region" description="Helical" evidence="6">
    <location>
        <begin position="1435"/>
        <end position="1453"/>
    </location>
</feature>
<comment type="subcellular location">
    <subcellularLocation>
        <location evidence="1">Membrane</location>
        <topology evidence="1">Multi-pass membrane protein</topology>
    </subcellularLocation>
</comment>
<dbReference type="GO" id="GO:0001518">
    <property type="term" value="C:voltage-gated sodium channel complex"/>
    <property type="evidence" value="ECO:0007669"/>
    <property type="project" value="TreeGrafter"/>
</dbReference>
<feature type="region of interest" description="Disordered" evidence="5">
    <location>
        <begin position="1201"/>
        <end position="1266"/>
    </location>
</feature>
<dbReference type="PANTHER" id="PTHR10037:SF62">
    <property type="entry name" value="SODIUM CHANNEL PROTEIN 60E"/>
    <property type="match status" value="1"/>
</dbReference>
<dbReference type="Gene3D" id="1.20.120.350">
    <property type="entry name" value="Voltage-gated potassium channels. Chain C"/>
    <property type="match status" value="4"/>
</dbReference>
<evidence type="ECO:0000256" key="6">
    <source>
        <dbReference type="SAM" id="Phobius"/>
    </source>
</evidence>
<dbReference type="FunFam" id="1.10.287.70:FF:000117">
    <property type="entry name" value="Voltage-gated Ca2+ channel, alpha subunit"/>
    <property type="match status" value="1"/>
</dbReference>
<feature type="domain" description="Ion transport" evidence="7">
    <location>
        <begin position="824"/>
        <end position="1140"/>
    </location>
</feature>
<feature type="transmembrane region" description="Helical" evidence="6">
    <location>
        <begin position="211"/>
        <end position="230"/>
    </location>
</feature>
<feature type="transmembrane region" description="Helical" evidence="6">
    <location>
        <begin position="1665"/>
        <end position="1689"/>
    </location>
</feature>
<feature type="transmembrane region" description="Helical" evidence="6">
    <location>
        <begin position="1883"/>
        <end position="1903"/>
    </location>
</feature>
<gene>
    <name evidence="8" type="ORF">BSAL_15360</name>
</gene>
<evidence type="ECO:0000313" key="9">
    <source>
        <dbReference type="Proteomes" id="UP000051952"/>
    </source>
</evidence>
<keyword evidence="4 6" id="KW-0472">Membrane</keyword>
<dbReference type="OrthoDB" id="416585at2759"/>
<feature type="compositionally biased region" description="Polar residues" evidence="5">
    <location>
        <begin position="664"/>
        <end position="682"/>
    </location>
</feature>
<proteinExistence type="predicted"/>
<protein>
    <submittedName>
        <fullName evidence="8">Voltage-gated ion channel protein, putative</fullName>
    </submittedName>
</protein>
<evidence type="ECO:0000313" key="8">
    <source>
        <dbReference type="EMBL" id="CUG88426.1"/>
    </source>
</evidence>
<evidence type="ECO:0000256" key="5">
    <source>
        <dbReference type="SAM" id="MobiDB-lite"/>
    </source>
</evidence>
<feature type="compositionally biased region" description="Basic and acidic residues" evidence="5">
    <location>
        <begin position="1201"/>
        <end position="1213"/>
    </location>
</feature>
<keyword evidence="3 6" id="KW-1133">Transmembrane helix</keyword>
<feature type="compositionally biased region" description="Polar residues" evidence="5">
    <location>
        <begin position="2478"/>
        <end position="2491"/>
    </location>
</feature>
<evidence type="ECO:0000256" key="3">
    <source>
        <dbReference type="ARBA" id="ARBA00022989"/>
    </source>
</evidence>
<evidence type="ECO:0000256" key="1">
    <source>
        <dbReference type="ARBA" id="ARBA00004141"/>
    </source>
</evidence>
<feature type="compositionally biased region" description="Low complexity" evidence="5">
    <location>
        <begin position="2454"/>
        <end position="2470"/>
    </location>
</feature>
<reference evidence="9" key="1">
    <citation type="submission" date="2015-09" db="EMBL/GenBank/DDBJ databases">
        <authorList>
            <consortium name="Pathogen Informatics"/>
        </authorList>
    </citation>
    <scope>NUCLEOTIDE SEQUENCE [LARGE SCALE GENOMIC DNA]</scope>
    <source>
        <strain evidence="9">Lake Konstanz</strain>
    </source>
</reference>
<dbReference type="Gene3D" id="1.10.238.10">
    <property type="entry name" value="EF-hand"/>
    <property type="match status" value="1"/>
</dbReference>
<dbReference type="Gene3D" id="1.10.287.70">
    <property type="match status" value="4"/>
</dbReference>
<dbReference type="InterPro" id="IPR005821">
    <property type="entry name" value="Ion_trans_dom"/>
</dbReference>
<dbReference type="EMBL" id="CYKH01001641">
    <property type="protein sequence ID" value="CUG88426.1"/>
    <property type="molecule type" value="Genomic_DNA"/>
</dbReference>
<feature type="transmembrane region" description="Helical" evidence="6">
    <location>
        <begin position="1109"/>
        <end position="1135"/>
    </location>
</feature>
<feature type="region of interest" description="Disordered" evidence="5">
    <location>
        <begin position="2454"/>
        <end position="2491"/>
    </location>
</feature>
<feature type="transmembrane region" description="Helical" evidence="6">
    <location>
        <begin position="144"/>
        <end position="166"/>
    </location>
</feature>
<feature type="transmembrane region" description="Helical" evidence="6">
    <location>
        <begin position="889"/>
        <end position="912"/>
    </location>
</feature>
<feature type="domain" description="Ion transport" evidence="7">
    <location>
        <begin position="1757"/>
        <end position="2011"/>
    </location>
</feature>